<evidence type="ECO:0000313" key="2">
    <source>
        <dbReference type="Proteomes" id="UP000199239"/>
    </source>
</evidence>
<name>A0A1I6QRK8_9RHOB</name>
<keyword evidence="2" id="KW-1185">Reference proteome</keyword>
<proteinExistence type="predicted"/>
<dbReference type="EMBL" id="FPAJ01000001">
    <property type="protein sequence ID" value="SFS55073.1"/>
    <property type="molecule type" value="Genomic_DNA"/>
</dbReference>
<dbReference type="SUPFAM" id="SSF56112">
    <property type="entry name" value="Protein kinase-like (PK-like)"/>
    <property type="match status" value="1"/>
</dbReference>
<accession>A0A1I6QRK8</accession>
<organism evidence="1 2">
    <name type="scientific">Sulfitobacter marinus</name>
    <dbReference type="NCBI Taxonomy" id="394264"/>
    <lineage>
        <taxon>Bacteria</taxon>
        <taxon>Pseudomonadati</taxon>
        <taxon>Pseudomonadota</taxon>
        <taxon>Alphaproteobacteria</taxon>
        <taxon>Rhodobacterales</taxon>
        <taxon>Roseobacteraceae</taxon>
        <taxon>Sulfitobacter</taxon>
    </lineage>
</organism>
<sequence length="315" mass="35809">MRLEAPLWIDKIRAEEDARGALTAVLNTKHEVQRFTLGDALKVSLKSWVFRATINGEDAVVKRFFDGDVPQVLRNLKVELDFLERSFDDPRYQANRCLYTWPEDGIAVLSFAPGKRLGDEIAQASGDARRQLVWQSGEWLRRYCEFRKRDSRFGPRHWVKKMTSVKTDRVSVPADRLLLDRLRASVVGQTDAVRGVPVVQAATHSDYVGLNAHYHQGTIYGVDIQGESWLAVAKDVARFLVWLQIHVPISEGGQRYGIALEYIDPFLESGVLSAQEQVTTLPFLIGEQLNGRFVEVYARPHLRDITRAAIEMYLA</sequence>
<evidence type="ECO:0008006" key="3">
    <source>
        <dbReference type="Google" id="ProtNLM"/>
    </source>
</evidence>
<dbReference type="Proteomes" id="UP000199239">
    <property type="component" value="Unassembled WGS sequence"/>
</dbReference>
<dbReference type="RefSeq" id="WP_093915072.1">
    <property type="nucleotide sequence ID" value="NZ_FPAJ01000001.1"/>
</dbReference>
<dbReference type="STRING" id="394264.SAMN04488040_0882"/>
<reference evidence="2" key="1">
    <citation type="submission" date="2016-10" db="EMBL/GenBank/DDBJ databases">
        <authorList>
            <person name="Varghese N."/>
            <person name="Submissions S."/>
        </authorList>
    </citation>
    <scope>NUCLEOTIDE SEQUENCE [LARGE SCALE GENOMIC DNA]</scope>
    <source>
        <strain evidence="2">DSM 23422</strain>
    </source>
</reference>
<dbReference type="AlphaFoldDB" id="A0A1I6QRK8"/>
<dbReference type="OrthoDB" id="6713140at2"/>
<dbReference type="InterPro" id="IPR011009">
    <property type="entry name" value="Kinase-like_dom_sf"/>
</dbReference>
<gene>
    <name evidence="1" type="ORF">SAMN04488040_0882</name>
</gene>
<evidence type="ECO:0000313" key="1">
    <source>
        <dbReference type="EMBL" id="SFS55073.1"/>
    </source>
</evidence>
<protein>
    <recommendedName>
        <fullName evidence="3">Phosphotransferase enzyme family protein</fullName>
    </recommendedName>
</protein>